<organism evidence="1 2">
    <name type="scientific">Stenotrophomonas chelatiphaga</name>
    <dbReference type="NCBI Taxonomy" id="517011"/>
    <lineage>
        <taxon>Bacteria</taxon>
        <taxon>Pseudomonadati</taxon>
        <taxon>Pseudomonadota</taxon>
        <taxon>Gammaproteobacteria</taxon>
        <taxon>Lysobacterales</taxon>
        <taxon>Lysobacteraceae</taxon>
        <taxon>Stenotrophomonas</taxon>
    </lineage>
</organism>
<keyword evidence="2" id="KW-1185">Reference proteome</keyword>
<dbReference type="PATRIC" id="fig|517011.3.peg.2233"/>
<proteinExistence type="predicted"/>
<gene>
    <name evidence="1" type="ORF">ABB28_11650</name>
</gene>
<dbReference type="Proteomes" id="UP000051386">
    <property type="component" value="Unassembled WGS sequence"/>
</dbReference>
<name>A0A0R0CTQ1_9GAMM</name>
<comment type="caution">
    <text evidence="1">The sequence shown here is derived from an EMBL/GenBank/DDBJ whole genome shotgun (WGS) entry which is preliminary data.</text>
</comment>
<evidence type="ECO:0000313" key="2">
    <source>
        <dbReference type="Proteomes" id="UP000051386"/>
    </source>
</evidence>
<dbReference type="EMBL" id="LDJK01000050">
    <property type="protein sequence ID" value="KRG73289.1"/>
    <property type="molecule type" value="Genomic_DNA"/>
</dbReference>
<evidence type="ECO:0000313" key="1">
    <source>
        <dbReference type="EMBL" id="KRG73289.1"/>
    </source>
</evidence>
<dbReference type="AlphaFoldDB" id="A0A0R0CTQ1"/>
<sequence>MEASRVRTGMAGWKGRLRSSKLSLPDPLSMSVWPAAAQDAKLWLYTCDHFLGSACLRLPNFMSVSYEVPADFGLHQVSAKSGMSLTLYEGDARSRSISDGPPSLSFSADGRVVTGYHQSQGTGREVVDVVVLQGGSGKGAVHMHVVIESEAQRADAARVLSGFRPCRLRISRRMATQACPRVSGIGERMAAWLMASKVDGG</sequence>
<protein>
    <submittedName>
        <fullName evidence="1">Uncharacterized protein</fullName>
    </submittedName>
</protein>
<reference evidence="1 2" key="1">
    <citation type="submission" date="2015-05" db="EMBL/GenBank/DDBJ databases">
        <title>Genome sequencing and analysis of members of genus Stenotrophomonas.</title>
        <authorList>
            <person name="Patil P.P."/>
            <person name="Midha S."/>
            <person name="Patil P.B."/>
        </authorList>
    </citation>
    <scope>NUCLEOTIDE SEQUENCE [LARGE SCALE GENOMIC DNA]</scope>
    <source>
        <strain evidence="1 2">DSM 21508</strain>
    </source>
</reference>
<accession>A0A0R0CTQ1</accession>